<dbReference type="SUPFAM" id="SSF47598">
    <property type="entry name" value="Ribbon-helix-helix"/>
    <property type="match status" value="1"/>
</dbReference>
<dbReference type="InterPro" id="IPR010985">
    <property type="entry name" value="Ribbon_hlx_hlx"/>
</dbReference>
<dbReference type="GO" id="GO:0006355">
    <property type="term" value="P:regulation of DNA-templated transcription"/>
    <property type="evidence" value="ECO:0007669"/>
    <property type="project" value="InterPro"/>
</dbReference>
<keyword evidence="2" id="KW-1277">Toxin-antitoxin system</keyword>
<dbReference type="STRING" id="1747903.ASR47_1014115"/>
<evidence type="ECO:0000256" key="1">
    <source>
        <dbReference type="ARBA" id="ARBA00008580"/>
    </source>
</evidence>
<keyword evidence="4" id="KW-1185">Reference proteome</keyword>
<dbReference type="AlphaFoldDB" id="A0A1A7C612"/>
<dbReference type="OrthoDB" id="515108at2"/>
<proteinExistence type="inferred from homology"/>
<dbReference type="PATRIC" id="fig|1747903.4.peg.3829"/>
<dbReference type="Proteomes" id="UP000092713">
    <property type="component" value="Unassembled WGS sequence"/>
</dbReference>
<dbReference type="PANTHER" id="PTHR36582:SF2">
    <property type="entry name" value="ANTITOXIN PARD"/>
    <property type="match status" value="1"/>
</dbReference>
<reference evidence="3 4" key="1">
    <citation type="submission" date="2016-04" db="EMBL/GenBank/DDBJ databases">
        <title>Draft genome sequence of Janthinobacterium psychrotolerans sp. nov., isolated from freshwater sediments in Denmark.</title>
        <authorList>
            <person name="Gong X."/>
            <person name="Skrivergaard S."/>
            <person name="Korsgaard B.S."/>
            <person name="Schreiber L."/>
            <person name="Marshall I.P."/>
            <person name="Finster K."/>
            <person name="Schramm A."/>
        </authorList>
    </citation>
    <scope>NUCLEOTIDE SEQUENCE [LARGE SCALE GENOMIC DNA]</scope>
    <source>
        <strain evidence="3 4">S3-2</strain>
    </source>
</reference>
<organism evidence="3 4">
    <name type="scientific">Janthinobacterium psychrotolerans</name>
    <dbReference type="NCBI Taxonomy" id="1747903"/>
    <lineage>
        <taxon>Bacteria</taxon>
        <taxon>Pseudomonadati</taxon>
        <taxon>Pseudomonadota</taxon>
        <taxon>Betaproteobacteria</taxon>
        <taxon>Burkholderiales</taxon>
        <taxon>Oxalobacteraceae</taxon>
        <taxon>Janthinobacterium</taxon>
    </lineage>
</organism>
<protein>
    <submittedName>
        <fullName evidence="3">Antitoxin ParD1/3/4</fullName>
    </submittedName>
</protein>
<comment type="caution">
    <text evidence="3">The sequence shown here is derived from an EMBL/GenBank/DDBJ whole genome shotgun (WGS) entry which is preliminary data.</text>
</comment>
<comment type="similarity">
    <text evidence="1">Belongs to the ParD antitoxin family.</text>
</comment>
<evidence type="ECO:0000313" key="3">
    <source>
        <dbReference type="EMBL" id="OBV40200.1"/>
    </source>
</evidence>
<dbReference type="InterPro" id="IPR022789">
    <property type="entry name" value="ParD"/>
</dbReference>
<dbReference type="Pfam" id="PF03693">
    <property type="entry name" value="ParD_antitoxin"/>
    <property type="match status" value="1"/>
</dbReference>
<dbReference type="InterPro" id="IPR038296">
    <property type="entry name" value="ParD_sf"/>
</dbReference>
<sequence length="81" mass="9242">MSTVRKTITLTAKQDDWIKAQIEAGRYTNDSEYIRDLIRREQERSAELDVIRAALMEGETSGEPRPFDASAFKQRMLAAHG</sequence>
<name>A0A1A7C612_9BURK</name>
<evidence type="ECO:0000313" key="4">
    <source>
        <dbReference type="Proteomes" id="UP000092713"/>
    </source>
</evidence>
<gene>
    <name evidence="3" type="ORF">ASR47_1014115</name>
</gene>
<accession>A0A1A7C612</accession>
<dbReference type="EMBL" id="LOCQ01000049">
    <property type="protein sequence ID" value="OBV40200.1"/>
    <property type="molecule type" value="Genomic_DNA"/>
</dbReference>
<dbReference type="CDD" id="cd22231">
    <property type="entry name" value="RHH_NikR_HicB-like"/>
    <property type="match status" value="1"/>
</dbReference>
<evidence type="ECO:0000256" key="2">
    <source>
        <dbReference type="ARBA" id="ARBA00022649"/>
    </source>
</evidence>
<dbReference type="Gene3D" id="6.10.10.120">
    <property type="entry name" value="Antitoxin ParD1-like"/>
    <property type="match status" value="1"/>
</dbReference>
<dbReference type="PANTHER" id="PTHR36582">
    <property type="entry name" value="ANTITOXIN PARD"/>
    <property type="match status" value="1"/>
</dbReference>
<dbReference type="NCBIfam" id="TIGR02606">
    <property type="entry name" value="antidote_CC2985"/>
    <property type="match status" value="1"/>
</dbReference>
<dbReference type="RefSeq" id="WP_065307244.1">
    <property type="nucleotide sequence ID" value="NZ_LOCQ01000049.1"/>
</dbReference>